<feature type="transmembrane region" description="Helical" evidence="11">
    <location>
        <begin position="53"/>
        <end position="72"/>
    </location>
</feature>
<keyword evidence="14" id="KW-1185">Reference proteome</keyword>
<keyword evidence="7 11" id="KW-1133">Transmembrane helix</keyword>
<accession>A0A2S0N8J6</accession>
<dbReference type="Gene3D" id="3.30.565.10">
    <property type="entry name" value="Histidine kinase-like ATPase, C-terminal domain"/>
    <property type="match status" value="1"/>
</dbReference>
<feature type="transmembrane region" description="Helical" evidence="11">
    <location>
        <begin position="312"/>
        <end position="331"/>
    </location>
</feature>
<evidence type="ECO:0000256" key="1">
    <source>
        <dbReference type="ARBA" id="ARBA00000085"/>
    </source>
</evidence>
<feature type="coiled-coil region" evidence="10">
    <location>
        <begin position="426"/>
        <end position="488"/>
    </location>
</feature>
<feature type="transmembrane region" description="Helical" evidence="11">
    <location>
        <begin position="201"/>
        <end position="222"/>
    </location>
</feature>
<comment type="similarity">
    <text evidence="3">Belongs to the ammonia transporter channel (TC 1.A.11.2) family.</text>
</comment>
<feature type="transmembrane region" description="Helical" evidence="11">
    <location>
        <begin position="257"/>
        <end position="277"/>
    </location>
</feature>
<dbReference type="KEGG" id="phr:C6569_03810"/>
<dbReference type="CDD" id="cd00075">
    <property type="entry name" value="HATPase"/>
    <property type="match status" value="1"/>
</dbReference>
<keyword evidence="10" id="KW-0175">Coiled coil</keyword>
<evidence type="ECO:0000256" key="11">
    <source>
        <dbReference type="SAM" id="Phobius"/>
    </source>
</evidence>
<keyword evidence="6 11" id="KW-0812">Transmembrane</keyword>
<feature type="transmembrane region" description="Helical" evidence="11">
    <location>
        <begin position="161"/>
        <end position="180"/>
    </location>
</feature>
<dbReference type="SUPFAM" id="SSF55874">
    <property type="entry name" value="ATPase domain of HSP90 chaperone/DNA topoisomerase II/histidine kinase"/>
    <property type="match status" value="1"/>
</dbReference>
<dbReference type="EC" id="2.7.13.3" evidence="4"/>
<dbReference type="InterPro" id="IPR029020">
    <property type="entry name" value="Ammonium/urea_transptr"/>
</dbReference>
<evidence type="ECO:0000256" key="6">
    <source>
        <dbReference type="ARBA" id="ARBA00022692"/>
    </source>
</evidence>
<protein>
    <recommendedName>
        <fullName evidence="4">histidine kinase</fullName>
        <ecNumber evidence="4">2.7.13.3</ecNumber>
    </recommendedName>
</protein>
<dbReference type="Pfam" id="PF00909">
    <property type="entry name" value="Ammonium_transp"/>
    <property type="match status" value="1"/>
</dbReference>
<dbReference type="OrthoDB" id="9814202at2"/>
<feature type="transmembrane region" description="Helical" evidence="11">
    <location>
        <begin position="228"/>
        <end position="250"/>
    </location>
</feature>
<keyword evidence="9" id="KW-0924">Ammonia transport</keyword>
<evidence type="ECO:0000256" key="4">
    <source>
        <dbReference type="ARBA" id="ARBA00012438"/>
    </source>
</evidence>
<comment type="subcellular location">
    <subcellularLocation>
        <location evidence="2">Membrane</location>
        <topology evidence="2">Multi-pass membrane protein</topology>
    </subcellularLocation>
</comment>
<dbReference type="Pfam" id="PF02518">
    <property type="entry name" value="HATPase_c"/>
    <property type="match status" value="1"/>
</dbReference>
<feature type="domain" description="Histidine kinase" evidence="12">
    <location>
        <begin position="509"/>
        <end position="721"/>
    </location>
</feature>
<dbReference type="InterPro" id="IPR004358">
    <property type="entry name" value="Sig_transdc_His_kin-like_C"/>
</dbReference>
<keyword evidence="5" id="KW-0813">Transport</keyword>
<evidence type="ECO:0000259" key="12">
    <source>
        <dbReference type="PROSITE" id="PS50109"/>
    </source>
</evidence>
<organism evidence="13 14">
    <name type="scientific">Phreatobacter cathodiphilus</name>
    <dbReference type="NCBI Taxonomy" id="1868589"/>
    <lineage>
        <taxon>Bacteria</taxon>
        <taxon>Pseudomonadati</taxon>
        <taxon>Pseudomonadota</taxon>
        <taxon>Alphaproteobacteria</taxon>
        <taxon>Hyphomicrobiales</taxon>
        <taxon>Phreatobacteraceae</taxon>
        <taxon>Phreatobacter</taxon>
    </lineage>
</organism>
<dbReference type="InterPro" id="IPR024041">
    <property type="entry name" value="NH4_transpt_AmtB-like_dom"/>
</dbReference>
<keyword evidence="8 11" id="KW-0472">Membrane</keyword>
<feature type="transmembrane region" description="Helical" evidence="11">
    <location>
        <begin position="20"/>
        <end position="41"/>
    </location>
</feature>
<dbReference type="GO" id="GO:0008519">
    <property type="term" value="F:ammonium channel activity"/>
    <property type="evidence" value="ECO:0007669"/>
    <property type="project" value="InterPro"/>
</dbReference>
<dbReference type="Gene3D" id="1.10.3430.10">
    <property type="entry name" value="Ammonium transporter AmtB like domains"/>
    <property type="match status" value="1"/>
</dbReference>
<dbReference type="InterPro" id="IPR003594">
    <property type="entry name" value="HATPase_dom"/>
</dbReference>
<dbReference type="InterPro" id="IPR005467">
    <property type="entry name" value="His_kinase_dom"/>
</dbReference>
<evidence type="ECO:0000256" key="9">
    <source>
        <dbReference type="ARBA" id="ARBA00023177"/>
    </source>
</evidence>
<dbReference type="AlphaFoldDB" id="A0A2S0N8J6"/>
<evidence type="ECO:0000313" key="14">
    <source>
        <dbReference type="Proteomes" id="UP000237889"/>
    </source>
</evidence>
<dbReference type="PROSITE" id="PS50109">
    <property type="entry name" value="HIS_KIN"/>
    <property type="match status" value="1"/>
</dbReference>
<dbReference type="GO" id="GO:0097272">
    <property type="term" value="P:ammonium homeostasis"/>
    <property type="evidence" value="ECO:0007669"/>
    <property type="project" value="TreeGrafter"/>
</dbReference>
<sequence>MRLVTGLLMPPTPPDLLPPVIIALCVFLVLAGHVTLESGLVRAKHSVNAAAKLLVLAGITILIVWTAGYGIMNAGGPIVGRGPFMPADGGADLVFAVAIACAAATLLSGPLAERTTLRAYAALVAVFGLAVLPFVMHWAWADGDTAGWLKATGFVDLAGGGVIHVAGATAALVASSVVGPRTGRFNGTRRSLVVQSQSFPFAALGVMLLWLGWFGIAIGQALSAGLAVAPVVINLILAGAAAITATFLANQVRPSRITVVHIIHATIAGVVAASAAAHLLHPMGAVALGVAGAGAALAGARALETAEIDDALGIASAHLFPGAIGVLAVAFCQPGNLLAVLALQAAGLLAIVAWAAAVMGAAAYGLRFVMRLRVGAEEERIGLNVTEHAMTTDVAMLVSQLGALNLNAGAFAYLEADSDGELGQIAREYNRAVDIFQAQIKGVKEKLTLAEAAAEQANDLNARLAGEVQEREERLDAATREVAFLTDQVARALIAVETLKGVRSGLVRLIGRTFRQPIERLHLMARRAASSRHQDDIDALIEAAREESARLARRLADVLDYAQASAIESPPTGDQAPMEKLIGEVNLLYRPRAESKGVKFRVVWTPEISSMSANAVALRKIMGELVNHAIATTPRGGIVNFSAKRGPGGELVLDVVDSGAGVSPGELAQALDPLSEGSGTGEAELGLALVKKLIDLHGGALTIRSKPGAGTQVRATIRAEHLGRPLAAAG</sequence>
<evidence type="ECO:0000256" key="5">
    <source>
        <dbReference type="ARBA" id="ARBA00022448"/>
    </source>
</evidence>
<comment type="catalytic activity">
    <reaction evidence="1">
        <text>ATP + protein L-histidine = ADP + protein N-phospho-L-histidine.</text>
        <dbReference type="EC" id="2.7.13.3"/>
    </reaction>
</comment>
<dbReference type="GO" id="GO:0016020">
    <property type="term" value="C:membrane"/>
    <property type="evidence" value="ECO:0007669"/>
    <property type="project" value="UniProtKB-SubCell"/>
</dbReference>
<dbReference type="InterPro" id="IPR036890">
    <property type="entry name" value="HATPase_C_sf"/>
</dbReference>
<reference evidence="13 14" key="1">
    <citation type="submission" date="2018-03" db="EMBL/GenBank/DDBJ databases">
        <title>Genome sequencing of Phreatobacter sp.</title>
        <authorList>
            <person name="Kim S.-J."/>
            <person name="Heo J."/>
            <person name="Kwon S.-W."/>
        </authorList>
    </citation>
    <scope>NUCLEOTIDE SEQUENCE [LARGE SCALE GENOMIC DNA]</scope>
    <source>
        <strain evidence="13 14">S-12</strain>
    </source>
</reference>
<dbReference type="GO" id="GO:0004673">
    <property type="term" value="F:protein histidine kinase activity"/>
    <property type="evidence" value="ECO:0007669"/>
    <property type="project" value="UniProtKB-EC"/>
</dbReference>
<dbReference type="PANTHER" id="PTHR11730:SF6">
    <property type="entry name" value="AMMONIUM TRANSPORTER"/>
    <property type="match status" value="1"/>
</dbReference>
<evidence type="ECO:0000256" key="7">
    <source>
        <dbReference type="ARBA" id="ARBA00022989"/>
    </source>
</evidence>
<evidence type="ECO:0000256" key="2">
    <source>
        <dbReference type="ARBA" id="ARBA00004141"/>
    </source>
</evidence>
<feature type="transmembrane region" description="Helical" evidence="11">
    <location>
        <begin position="119"/>
        <end position="141"/>
    </location>
</feature>
<feature type="transmembrane region" description="Helical" evidence="11">
    <location>
        <begin position="92"/>
        <end position="112"/>
    </location>
</feature>
<dbReference type="SMART" id="SM00387">
    <property type="entry name" value="HATPase_c"/>
    <property type="match status" value="1"/>
</dbReference>
<name>A0A2S0N8J6_9HYPH</name>
<gene>
    <name evidence="13" type="ORF">C6569_03810</name>
</gene>
<evidence type="ECO:0000256" key="3">
    <source>
        <dbReference type="ARBA" id="ARBA00005887"/>
    </source>
</evidence>
<dbReference type="EMBL" id="CP027668">
    <property type="protein sequence ID" value="AVO44261.1"/>
    <property type="molecule type" value="Genomic_DNA"/>
</dbReference>
<dbReference type="PRINTS" id="PR00344">
    <property type="entry name" value="BCTRLSENSOR"/>
</dbReference>
<dbReference type="SUPFAM" id="SSF111352">
    <property type="entry name" value="Ammonium transporter"/>
    <property type="match status" value="1"/>
</dbReference>
<dbReference type="PANTHER" id="PTHR11730">
    <property type="entry name" value="AMMONIUM TRANSPORTER"/>
    <property type="match status" value="1"/>
</dbReference>
<feature type="transmembrane region" description="Helical" evidence="11">
    <location>
        <begin position="337"/>
        <end position="364"/>
    </location>
</feature>
<proteinExistence type="inferred from homology"/>
<evidence type="ECO:0000256" key="10">
    <source>
        <dbReference type="SAM" id="Coils"/>
    </source>
</evidence>
<dbReference type="Proteomes" id="UP000237889">
    <property type="component" value="Chromosome"/>
</dbReference>
<evidence type="ECO:0000313" key="13">
    <source>
        <dbReference type="EMBL" id="AVO44261.1"/>
    </source>
</evidence>
<evidence type="ECO:0000256" key="8">
    <source>
        <dbReference type="ARBA" id="ARBA00023136"/>
    </source>
</evidence>